<dbReference type="EMBL" id="KT388078">
    <property type="protein sequence ID" value="ALR86819.1"/>
    <property type="molecule type" value="Genomic_DNA"/>
</dbReference>
<accession>A0A0S3JNV3</accession>
<evidence type="ECO:0000313" key="2">
    <source>
        <dbReference type="EMBL" id="ALR86819.1"/>
    </source>
</evidence>
<dbReference type="EMBL" id="KT388082">
    <property type="protein sequence ID" value="ALR86843.1"/>
    <property type="molecule type" value="Genomic_DNA"/>
</dbReference>
<evidence type="ECO:0000313" key="4">
    <source>
        <dbReference type="EMBL" id="ALR86837.1"/>
    </source>
</evidence>
<dbReference type="EMBL" id="KT388080">
    <property type="protein sequence ID" value="ALR86831.1"/>
    <property type="molecule type" value="Genomic_DNA"/>
</dbReference>
<name>A0A0S3JNV3_9GEMI</name>
<evidence type="ECO:0000313" key="5">
    <source>
        <dbReference type="EMBL" id="ALR86843.1"/>
    </source>
</evidence>
<reference evidence="5" key="1">
    <citation type="journal article" date="2016" name="Arch. Virol.">
        <title>Molecular diversity of turncurtoviruses in Iran.</title>
        <authorList>
            <person name="Kamali M."/>
            <person name="Heydarnejad J."/>
            <person name="Massumi H."/>
            <person name="Kvarnheden A."/>
            <person name="Kraberger S."/>
            <person name="Varsani A."/>
        </authorList>
    </citation>
    <scope>NUCLEOTIDE SEQUENCE</scope>
    <source>
        <strain evidence="8">IR:Ney:N8-5:Tur:14</strain>
        <strain evidence="2">IR:Zaf:Z2-15:Tur:12</strain>
        <strain evidence="3">IR:Zaf:Z2-23:Let:12</strain>
        <strain evidence="4">IR:Zaf:Z2-24:Let:12</strain>
        <strain evidence="5">IR:Zaf:Z2-49:Red beet:12</strain>
        <strain evidence="6">IR:Zaf:Z4-10:Sug:12</strain>
        <strain evidence="7">IR:Zaf:Z4-12:Sug:12</strain>
    </source>
</reference>
<organism evidence="5">
    <name type="scientific">Turnip leaf roll virus</name>
    <dbReference type="NCBI Taxonomy" id="1766828"/>
    <lineage>
        <taxon>Viruses</taxon>
        <taxon>Monodnaviria</taxon>
        <taxon>Shotokuvirae</taxon>
        <taxon>Cressdnaviricota</taxon>
        <taxon>Repensiviricetes</taxon>
        <taxon>Geplafuvirales</taxon>
        <taxon>Geminiviridae</taxon>
        <taxon>Turncurtovirus</taxon>
        <taxon>Turncurtovirus rapae</taxon>
    </lineage>
</organism>
<evidence type="ECO:0000313" key="6">
    <source>
        <dbReference type="EMBL" id="ALR86849.1"/>
    </source>
</evidence>
<evidence type="ECO:0000313" key="8">
    <source>
        <dbReference type="EMBL" id="ALR86879.1"/>
    </source>
</evidence>
<dbReference type="EMBL" id="KT388084">
    <property type="protein sequence ID" value="ALR86855.1"/>
    <property type="molecule type" value="Genomic_DNA"/>
</dbReference>
<evidence type="ECO:0000256" key="1">
    <source>
        <dbReference type="SAM" id="MobiDB-lite"/>
    </source>
</evidence>
<protein>
    <submittedName>
        <fullName evidence="5">V2</fullName>
    </submittedName>
</protein>
<proteinExistence type="predicted"/>
<dbReference type="EMBL" id="KT388081">
    <property type="protein sequence ID" value="ALR86837.1"/>
    <property type="molecule type" value="Genomic_DNA"/>
</dbReference>
<dbReference type="EMBL" id="KT388088">
    <property type="protein sequence ID" value="ALR86879.1"/>
    <property type="molecule type" value="Genomic_DNA"/>
</dbReference>
<evidence type="ECO:0000313" key="7">
    <source>
        <dbReference type="EMBL" id="ALR86855.1"/>
    </source>
</evidence>
<sequence length="134" mass="15824">MEWVVAYDKTPIIRAFSYKKRRFYSCSEYLLAPLLGLLRRRRTYPDWQFRLDELYTNDAYNFLCMLKEEKRTPYQILEDEYQLVWEENEVAIRSRMGSGPENAGEEAGDKEGSVSISVSVCGETSLEEDVYKDY</sequence>
<evidence type="ECO:0000313" key="3">
    <source>
        <dbReference type="EMBL" id="ALR86831.1"/>
    </source>
</evidence>
<dbReference type="EMBL" id="KT388083">
    <property type="protein sequence ID" value="ALR86849.1"/>
    <property type="molecule type" value="Genomic_DNA"/>
</dbReference>
<feature type="region of interest" description="Disordered" evidence="1">
    <location>
        <begin position="95"/>
        <end position="116"/>
    </location>
</feature>